<keyword evidence="5 8" id="KW-0812">Transmembrane</keyword>
<evidence type="ECO:0000256" key="6">
    <source>
        <dbReference type="ARBA" id="ARBA00022989"/>
    </source>
</evidence>
<feature type="domain" description="Aminoarabinose transferase C-terminal" evidence="10">
    <location>
        <begin position="452"/>
        <end position="549"/>
    </location>
</feature>
<evidence type="ECO:0000259" key="9">
    <source>
        <dbReference type="Pfam" id="PF13231"/>
    </source>
</evidence>
<feature type="transmembrane region" description="Helical" evidence="8">
    <location>
        <begin position="255"/>
        <end position="279"/>
    </location>
</feature>
<feature type="transmembrane region" description="Helical" evidence="8">
    <location>
        <begin position="329"/>
        <end position="347"/>
    </location>
</feature>
<feature type="domain" description="Glycosyltransferase RgtA/B/C/D-like" evidence="9">
    <location>
        <begin position="65"/>
        <end position="221"/>
    </location>
</feature>
<evidence type="ECO:0000256" key="8">
    <source>
        <dbReference type="SAM" id="Phobius"/>
    </source>
</evidence>
<dbReference type="Pfam" id="PF13231">
    <property type="entry name" value="PMT_2"/>
    <property type="match status" value="1"/>
</dbReference>
<dbReference type="AlphaFoldDB" id="H0UPR6"/>
<dbReference type="GO" id="GO:0005886">
    <property type="term" value="C:plasma membrane"/>
    <property type="evidence" value="ECO:0007669"/>
    <property type="project" value="UniProtKB-SubCell"/>
</dbReference>
<dbReference type="RefSeq" id="WP_006584119.1">
    <property type="nucleotide sequence ID" value="NZ_CM001377.1"/>
</dbReference>
<dbReference type="GO" id="GO:0016763">
    <property type="term" value="F:pentosyltransferase activity"/>
    <property type="evidence" value="ECO:0007669"/>
    <property type="project" value="TreeGrafter"/>
</dbReference>
<dbReference type="PANTHER" id="PTHR33908">
    <property type="entry name" value="MANNOSYLTRANSFERASE YKCB-RELATED"/>
    <property type="match status" value="1"/>
</dbReference>
<evidence type="ECO:0000313" key="12">
    <source>
        <dbReference type="Proteomes" id="UP000005730"/>
    </source>
</evidence>
<keyword evidence="12" id="KW-1185">Reference proteome</keyword>
<keyword evidence="7 8" id="KW-0472">Membrane</keyword>
<evidence type="ECO:0000313" key="11">
    <source>
        <dbReference type="EMBL" id="EHM10625.1"/>
    </source>
</evidence>
<name>H0UPR6_9BACT</name>
<sequence>MEIFRTHRAALAVLIASLCLIYFLGLGGWGLIEPDEGRYSEIPREMLASGDWVTPRLNGVKYFEKPVMYYWMAASSFKLFGESEFTARIPCAASALTGALATYAMGAPYGPSAAFLGAFITGTGFLWFALSQITLTDMALGAFMTLSILCIFKGLTGSRPLLWLGYAFMGLSVLTKGLIGIVLPGGIFLIWILLTRRTWLLLKGISPVGILAFLGVTAPWFYKVIKANPDFAWFFFVHEHFLRYSTMVSNRYQPWWFFLALLPVALLPWTGTVLQGVLASLGELRYLRKDTALRDSCQDPASESEEALLLLIWSFFILAFFSASKSKLIPYMVPAMPPLGLMGGIYMARCIEDRQYRSLLPGFAVTALIMITLGAALILYPNHQDRFDPATLKAVALIAGGMTIAAGLIPLLAAWARKNPWIVSAVCAAAFLLGMKQIFPVVAQARSPKALALMVQKELTDDSKVIIYKDYDQAVPFYLKRLVVIVQDGGDYGELSFGYNAEKPSWFISTQDLKALWESSRAIMIVRPEHLKEIEQLGIKYRTAGQDPAYYGKMILVNR</sequence>
<dbReference type="GO" id="GO:0009103">
    <property type="term" value="P:lipopolysaccharide biosynthetic process"/>
    <property type="evidence" value="ECO:0007669"/>
    <property type="project" value="UniProtKB-ARBA"/>
</dbReference>
<organism evidence="11 12">
    <name type="scientific">Thermanaerovibrio velox DSM 12556</name>
    <dbReference type="NCBI Taxonomy" id="926567"/>
    <lineage>
        <taxon>Bacteria</taxon>
        <taxon>Thermotogati</taxon>
        <taxon>Synergistota</taxon>
        <taxon>Synergistia</taxon>
        <taxon>Synergistales</taxon>
        <taxon>Synergistaceae</taxon>
        <taxon>Thermanaerovibrio</taxon>
    </lineage>
</organism>
<dbReference type="STRING" id="926567.TheveDRAFT_1507"/>
<dbReference type="GO" id="GO:0010041">
    <property type="term" value="P:response to iron(III) ion"/>
    <property type="evidence" value="ECO:0007669"/>
    <property type="project" value="TreeGrafter"/>
</dbReference>
<reference evidence="11 12" key="1">
    <citation type="submission" date="2011-10" db="EMBL/GenBank/DDBJ databases">
        <title>The Noncontiguous Finished genome of Thermanaerovibrio velox DSM 12556.</title>
        <authorList>
            <consortium name="US DOE Joint Genome Institute (JGI-PGF)"/>
            <person name="Lucas S."/>
            <person name="Copeland A."/>
            <person name="Lapidus A."/>
            <person name="Glavina del Rio T."/>
            <person name="Dalin E."/>
            <person name="Tice H."/>
            <person name="Bruce D."/>
            <person name="Goodwin L."/>
            <person name="Pitluck S."/>
            <person name="Peters L."/>
            <person name="Mikhailova N."/>
            <person name="Teshima H."/>
            <person name="Kyrpides N."/>
            <person name="Mavromatis K."/>
            <person name="Ivanova N."/>
            <person name="Markowitz V."/>
            <person name="Cheng J.-F."/>
            <person name="Hugenholtz P."/>
            <person name="Woyke T."/>
            <person name="Wu D."/>
            <person name="Spring S."/>
            <person name="Brambilla E.-M."/>
            <person name="Klenk H.-P."/>
            <person name="Eisen J.A."/>
        </authorList>
    </citation>
    <scope>NUCLEOTIDE SEQUENCE [LARGE SCALE GENOMIC DNA]</scope>
    <source>
        <strain evidence="11 12">DSM 12556</strain>
    </source>
</reference>
<dbReference type="Pfam" id="PF18583">
    <property type="entry name" value="Arnt_C"/>
    <property type="match status" value="1"/>
</dbReference>
<feature type="transmembrane region" description="Helical" evidence="8">
    <location>
        <begin position="392"/>
        <end position="414"/>
    </location>
</feature>
<dbReference type="InterPro" id="IPR040845">
    <property type="entry name" value="Arnt_C"/>
</dbReference>
<keyword evidence="3" id="KW-0328">Glycosyltransferase</keyword>
<feature type="transmembrane region" description="Helical" evidence="8">
    <location>
        <begin position="421"/>
        <end position="439"/>
    </location>
</feature>
<dbReference type="eggNOG" id="COG1807">
    <property type="taxonomic scope" value="Bacteria"/>
</dbReference>
<evidence type="ECO:0000256" key="1">
    <source>
        <dbReference type="ARBA" id="ARBA00004651"/>
    </source>
</evidence>
<feature type="transmembrane region" description="Helical" evidence="8">
    <location>
        <begin position="307"/>
        <end position="323"/>
    </location>
</feature>
<evidence type="ECO:0000256" key="5">
    <source>
        <dbReference type="ARBA" id="ARBA00022692"/>
    </source>
</evidence>
<accession>H0UPR6</accession>
<comment type="subcellular location">
    <subcellularLocation>
        <location evidence="1">Cell membrane</location>
        <topology evidence="1">Multi-pass membrane protein</topology>
    </subcellularLocation>
</comment>
<dbReference type="Proteomes" id="UP000005730">
    <property type="component" value="Chromosome"/>
</dbReference>
<feature type="transmembrane region" description="Helical" evidence="8">
    <location>
        <begin position="161"/>
        <end position="194"/>
    </location>
</feature>
<dbReference type="InterPro" id="IPR050297">
    <property type="entry name" value="LipidA_mod_glycosyltrf_83"/>
</dbReference>
<evidence type="ECO:0000256" key="7">
    <source>
        <dbReference type="ARBA" id="ARBA00023136"/>
    </source>
</evidence>
<evidence type="ECO:0000256" key="4">
    <source>
        <dbReference type="ARBA" id="ARBA00022679"/>
    </source>
</evidence>
<feature type="transmembrane region" description="Helical" evidence="8">
    <location>
        <begin position="201"/>
        <end position="222"/>
    </location>
</feature>
<dbReference type="HOGENOM" id="CLU_019200_0_0_0"/>
<feature type="transmembrane region" description="Helical" evidence="8">
    <location>
        <begin position="359"/>
        <end position="380"/>
    </location>
</feature>
<keyword evidence="2" id="KW-1003">Cell membrane</keyword>
<keyword evidence="4 11" id="KW-0808">Transferase</keyword>
<evidence type="ECO:0000256" key="2">
    <source>
        <dbReference type="ARBA" id="ARBA00022475"/>
    </source>
</evidence>
<feature type="transmembrane region" description="Helical" evidence="8">
    <location>
        <begin position="12"/>
        <end position="32"/>
    </location>
</feature>
<feature type="transmembrane region" description="Helical" evidence="8">
    <location>
        <begin position="109"/>
        <end position="130"/>
    </location>
</feature>
<gene>
    <name evidence="11" type="ORF">TheveDRAFT_1507</name>
</gene>
<dbReference type="PANTHER" id="PTHR33908:SF3">
    <property type="entry name" value="UNDECAPRENYL PHOSPHATE-ALPHA-4-AMINO-4-DEOXY-L-ARABINOSE ARABINOSYL TRANSFERASE"/>
    <property type="match status" value="1"/>
</dbReference>
<keyword evidence="6 8" id="KW-1133">Transmembrane helix</keyword>
<dbReference type="EMBL" id="CM001377">
    <property type="protein sequence ID" value="EHM10625.1"/>
    <property type="molecule type" value="Genomic_DNA"/>
</dbReference>
<proteinExistence type="predicted"/>
<evidence type="ECO:0000256" key="3">
    <source>
        <dbReference type="ARBA" id="ARBA00022676"/>
    </source>
</evidence>
<protein>
    <submittedName>
        <fullName evidence="11">PMT family glycosyltransferase, 4-amino-4-deoxy-L-arabinose transferase</fullName>
    </submittedName>
</protein>
<feature type="transmembrane region" description="Helical" evidence="8">
    <location>
        <begin position="137"/>
        <end position="155"/>
    </location>
</feature>
<evidence type="ECO:0000259" key="10">
    <source>
        <dbReference type="Pfam" id="PF18583"/>
    </source>
</evidence>
<dbReference type="InterPro" id="IPR038731">
    <property type="entry name" value="RgtA/B/C-like"/>
</dbReference>
<dbReference type="OrthoDB" id="9775035at2"/>